<comment type="caution">
    <text evidence="1">The sequence shown here is derived from an EMBL/GenBank/DDBJ whole genome shotgun (WGS) entry which is preliminary data.</text>
</comment>
<name>C0E625_9CORY</name>
<reference evidence="1" key="1">
    <citation type="submission" date="2009-01" db="EMBL/GenBank/DDBJ databases">
        <authorList>
            <person name="Fulton L."/>
            <person name="Clifton S."/>
            <person name="Chinwalla A.T."/>
            <person name="Mitreva M."/>
            <person name="Sodergren E."/>
            <person name="Weinstock G."/>
            <person name="Clifton S."/>
            <person name="Dooling D.J."/>
            <person name="Fulton B."/>
            <person name="Minx P."/>
            <person name="Pepin K.H."/>
            <person name="Johnson M."/>
            <person name="Bhonagiri V."/>
            <person name="Nash W.E."/>
            <person name="Mardis E.R."/>
            <person name="Wilson R.K."/>
        </authorList>
    </citation>
    <scope>NUCLEOTIDE SEQUENCE [LARGE SCALE GENOMIC DNA]</scope>
    <source>
        <strain evidence="1">ATCC 33806</strain>
    </source>
</reference>
<dbReference type="Proteomes" id="UP000006247">
    <property type="component" value="Unassembled WGS sequence"/>
</dbReference>
<dbReference type="EMBL" id="ACEB01000039">
    <property type="protein sequence ID" value="EEG26058.1"/>
    <property type="molecule type" value="Genomic_DNA"/>
</dbReference>
<accession>C0E625</accession>
<sequence>MCWYPRPWGITHGSTSLGVVFPPAEIEHIPSIYSKNFHY</sequence>
<evidence type="ECO:0000313" key="1">
    <source>
        <dbReference type="EMBL" id="EEG26058.1"/>
    </source>
</evidence>
<gene>
    <name evidence="1" type="ORF">CORMATOL_02457</name>
</gene>
<protein>
    <submittedName>
        <fullName evidence="1">Uncharacterized protein</fullName>
    </submittedName>
</protein>
<dbReference type="AlphaFoldDB" id="C0E625"/>
<proteinExistence type="predicted"/>
<dbReference type="HOGENOM" id="CLU_3308204_0_0_11"/>
<organism evidence="1">
    <name type="scientific">Corynebacterium matruchotii ATCC 33806</name>
    <dbReference type="NCBI Taxonomy" id="566549"/>
    <lineage>
        <taxon>Bacteria</taxon>
        <taxon>Bacillati</taxon>
        <taxon>Actinomycetota</taxon>
        <taxon>Actinomycetes</taxon>
        <taxon>Mycobacteriales</taxon>
        <taxon>Corynebacteriaceae</taxon>
        <taxon>Corynebacterium</taxon>
    </lineage>
</organism>